<dbReference type="EMBL" id="SSOA01000001">
    <property type="protein sequence ID" value="THF54072.1"/>
    <property type="molecule type" value="Genomic_DNA"/>
</dbReference>
<gene>
    <name evidence="1" type="ORF">E6C51_02985</name>
</gene>
<keyword evidence="2" id="KW-1185">Reference proteome</keyword>
<comment type="caution">
    <text evidence="1">The sequence shown here is derived from an EMBL/GenBank/DDBJ whole genome shotgun (WGS) entry which is preliminary data.</text>
</comment>
<proteinExistence type="predicted"/>
<protein>
    <submittedName>
        <fullName evidence="1">Uncharacterized protein</fullName>
    </submittedName>
</protein>
<dbReference type="AlphaFoldDB" id="A0A4S4A6C1"/>
<accession>A0A4S4A6C1</accession>
<evidence type="ECO:0000313" key="1">
    <source>
        <dbReference type="EMBL" id="THF54072.1"/>
    </source>
</evidence>
<organism evidence="1 2">
    <name type="scientific">Allorhizobium terrae</name>
    <dbReference type="NCBI Taxonomy" id="1848972"/>
    <lineage>
        <taxon>Bacteria</taxon>
        <taxon>Pseudomonadati</taxon>
        <taxon>Pseudomonadota</taxon>
        <taxon>Alphaproteobacteria</taxon>
        <taxon>Hyphomicrobiales</taxon>
        <taxon>Rhizobiaceae</taxon>
        <taxon>Rhizobium/Agrobacterium group</taxon>
        <taxon>Allorhizobium</taxon>
    </lineage>
</organism>
<dbReference type="Proteomes" id="UP000310754">
    <property type="component" value="Unassembled WGS sequence"/>
</dbReference>
<evidence type="ECO:0000313" key="2">
    <source>
        <dbReference type="Proteomes" id="UP000310754"/>
    </source>
</evidence>
<reference evidence="1 2" key="1">
    <citation type="submission" date="2019-04" db="EMBL/GenBank/DDBJ databases">
        <title>Rhizobium terrae sp. nov., isolated from a paddy soil.</title>
        <authorList>
            <person name="Lin S.-Y."/>
            <person name="Hameed A."/>
            <person name="Huang H.-I."/>
            <person name="Young C.-C."/>
        </authorList>
    </citation>
    <scope>NUCLEOTIDE SEQUENCE [LARGE SCALE GENOMIC DNA]</scope>
    <source>
        <strain evidence="1 2">CC-HIH110</strain>
    </source>
</reference>
<name>A0A4S4A6C1_9HYPH</name>
<sequence>MALAISVGISSWTKHGPRHLKNNDLWLGRRFAARPAASAALYKVRQQKYRRIPAVEALQISQMPQRFEIFANAIRGKYSGINRNAR</sequence>